<proteinExistence type="predicted"/>
<name>A0ACC2T052_9FUNG</name>
<accession>A0ACC2T052</accession>
<evidence type="ECO:0000313" key="1">
    <source>
        <dbReference type="EMBL" id="KAJ9067886.1"/>
    </source>
</evidence>
<sequence>MSKAFKHHDSVSDQSDPMDSSNKGLDKYLIATAFIAALSTFNSGLNSSVANIPEKTIHVCKDAIIDIYGLPSCLDANATTWGLVTAMFALGGGFGALTCGQSLQMIGRKNTLMANNLLFILGGLLIATSREYGQFGVGRFIVGLASGAASVSVSTYIGEVSPNKGRGAMGTVLQLMTVVGILVAQIISLFMNKPDLWRFLFALTVIPSALQIVLLFLCVESPRFLASKNNFEGARTSLAKLRSGFNIDNELSCILDGQRGSKGEGEVEKPPTMVESTRELFADKVQFKYLMMAFTLHALQQLSGINAAIFFSTSYLTTALGNEEYATYGTIGMGVLNLIVTIISVFAVDRLGRKLLLLIALFGMTAMSVIIVIGAAFKVTILAIAGIVLFVGSFAIGMGSVPWLIMPEIFPTRTLAAASAMCMGLNWMCNFVVSFVFGPMADQLGDYTFTVFAVINALGFFFVLVFVPETKGRSIEEILGTNPSN</sequence>
<evidence type="ECO:0000313" key="2">
    <source>
        <dbReference type="Proteomes" id="UP001165960"/>
    </source>
</evidence>
<comment type="caution">
    <text evidence="1">The sequence shown here is derived from an EMBL/GenBank/DDBJ whole genome shotgun (WGS) entry which is preliminary data.</text>
</comment>
<dbReference type="Proteomes" id="UP001165960">
    <property type="component" value="Unassembled WGS sequence"/>
</dbReference>
<dbReference type="EMBL" id="QTSX02003836">
    <property type="protein sequence ID" value="KAJ9067886.1"/>
    <property type="molecule type" value="Genomic_DNA"/>
</dbReference>
<reference evidence="1" key="1">
    <citation type="submission" date="2022-04" db="EMBL/GenBank/DDBJ databases">
        <title>Genome of the entomopathogenic fungus Entomophthora muscae.</title>
        <authorList>
            <person name="Elya C."/>
            <person name="Lovett B.R."/>
            <person name="Lee E."/>
            <person name="Macias A.M."/>
            <person name="Hajek A.E."/>
            <person name="De Bivort B.L."/>
            <person name="Kasson M.T."/>
            <person name="De Fine Licht H.H."/>
            <person name="Stajich J.E."/>
        </authorList>
    </citation>
    <scope>NUCLEOTIDE SEQUENCE</scope>
    <source>
        <strain evidence="1">Berkeley</strain>
    </source>
</reference>
<organism evidence="1 2">
    <name type="scientific">Entomophthora muscae</name>
    <dbReference type="NCBI Taxonomy" id="34485"/>
    <lineage>
        <taxon>Eukaryota</taxon>
        <taxon>Fungi</taxon>
        <taxon>Fungi incertae sedis</taxon>
        <taxon>Zoopagomycota</taxon>
        <taxon>Entomophthoromycotina</taxon>
        <taxon>Entomophthoromycetes</taxon>
        <taxon>Entomophthorales</taxon>
        <taxon>Entomophthoraceae</taxon>
        <taxon>Entomophthora</taxon>
    </lineage>
</organism>
<gene>
    <name evidence="1" type="primary">HGT20_2</name>
    <name evidence="1" type="ORF">DSO57_1034398</name>
</gene>
<keyword evidence="2" id="KW-1185">Reference proteome</keyword>
<protein>
    <submittedName>
        <fullName evidence="1">Bifunctional purine biosynthesis protein PurH</fullName>
    </submittedName>
</protein>